<sequence>MVTVGIIAEQHIGPDGIQPATSVAAQGDMLVIAHPGDEREALGLSRLGPFRVHDSRLDQKRQLGRGKHFAAAPHGKVGHDKALR</sequence>
<gene>
    <name evidence="2" type="ORF">ACFOD6_17740</name>
</gene>
<comment type="caution">
    <text evidence="2">The sequence shown here is derived from an EMBL/GenBank/DDBJ whole genome shotgun (WGS) entry which is preliminary data.</text>
</comment>
<protein>
    <submittedName>
        <fullName evidence="2">Uncharacterized protein</fullName>
    </submittedName>
</protein>
<dbReference type="Proteomes" id="UP001595445">
    <property type="component" value="Unassembled WGS sequence"/>
</dbReference>
<feature type="region of interest" description="Disordered" evidence="1">
    <location>
        <begin position="62"/>
        <end position="84"/>
    </location>
</feature>
<reference evidence="3" key="1">
    <citation type="journal article" date="2019" name="Int. J. Syst. Evol. Microbiol.">
        <title>The Global Catalogue of Microorganisms (GCM) 10K type strain sequencing project: providing services to taxonomists for standard genome sequencing and annotation.</title>
        <authorList>
            <consortium name="The Broad Institute Genomics Platform"/>
            <consortium name="The Broad Institute Genome Sequencing Center for Infectious Disease"/>
            <person name="Wu L."/>
            <person name="Ma J."/>
        </authorList>
    </citation>
    <scope>NUCLEOTIDE SEQUENCE [LARGE SCALE GENOMIC DNA]</scope>
    <source>
        <strain evidence="3">KCTC 62102</strain>
    </source>
</reference>
<dbReference type="RefSeq" id="WP_197647810.1">
    <property type="nucleotide sequence ID" value="NZ_JAEACP010000050.1"/>
</dbReference>
<name>A0ABV7DZK2_9RHOB</name>
<evidence type="ECO:0000313" key="2">
    <source>
        <dbReference type="EMBL" id="MFC3087893.1"/>
    </source>
</evidence>
<proteinExistence type="predicted"/>
<keyword evidence="3" id="KW-1185">Reference proteome</keyword>
<evidence type="ECO:0000313" key="3">
    <source>
        <dbReference type="Proteomes" id="UP001595445"/>
    </source>
</evidence>
<organism evidence="2 3">
    <name type="scientific">Tabrizicola soli</name>
    <dbReference type="NCBI Taxonomy" id="2185115"/>
    <lineage>
        <taxon>Bacteria</taxon>
        <taxon>Pseudomonadati</taxon>
        <taxon>Pseudomonadota</taxon>
        <taxon>Alphaproteobacteria</taxon>
        <taxon>Rhodobacterales</taxon>
        <taxon>Paracoccaceae</taxon>
        <taxon>Tabrizicola</taxon>
    </lineage>
</organism>
<dbReference type="EMBL" id="JBHRSM010000035">
    <property type="protein sequence ID" value="MFC3087893.1"/>
    <property type="molecule type" value="Genomic_DNA"/>
</dbReference>
<evidence type="ECO:0000256" key="1">
    <source>
        <dbReference type="SAM" id="MobiDB-lite"/>
    </source>
</evidence>
<accession>A0ABV7DZK2</accession>